<dbReference type="AlphaFoldDB" id="A0A0F8WGE8"/>
<evidence type="ECO:0008006" key="2">
    <source>
        <dbReference type="Google" id="ProtNLM"/>
    </source>
</evidence>
<organism evidence="1">
    <name type="scientific">marine sediment metagenome</name>
    <dbReference type="NCBI Taxonomy" id="412755"/>
    <lineage>
        <taxon>unclassified sequences</taxon>
        <taxon>metagenomes</taxon>
        <taxon>ecological metagenomes</taxon>
    </lineage>
</organism>
<proteinExistence type="predicted"/>
<name>A0A0F8WGE8_9ZZZZ</name>
<dbReference type="EMBL" id="LAZR01065375">
    <property type="protein sequence ID" value="KKK55683.1"/>
    <property type="molecule type" value="Genomic_DNA"/>
</dbReference>
<comment type="caution">
    <text evidence="1">The sequence shown here is derived from an EMBL/GenBank/DDBJ whole genome shotgun (WGS) entry which is preliminary data.</text>
</comment>
<evidence type="ECO:0000313" key="1">
    <source>
        <dbReference type="EMBL" id="KKK55683.1"/>
    </source>
</evidence>
<sequence>FQALAGSKLPRVYVNLGELLLRPSQAPRGLELALEVFRQKTDPLIVRNTLAWVFATSPQAAYRDGPEAVRLALLVTQTKPGKAAFLDTLAAAYAEVKLFTEAVDTLQKAIGLAEKAGQTALAGEMRPRLALYRSKKPYRPPE</sequence>
<gene>
    <name evidence="1" type="ORF">LCGC14_3072080</name>
</gene>
<dbReference type="Gene3D" id="1.25.40.10">
    <property type="entry name" value="Tetratricopeptide repeat domain"/>
    <property type="match status" value="1"/>
</dbReference>
<accession>A0A0F8WGE8</accession>
<feature type="non-terminal residue" evidence="1">
    <location>
        <position position="1"/>
    </location>
</feature>
<protein>
    <recommendedName>
        <fullName evidence="2">Tetratricopeptide repeat protein</fullName>
    </recommendedName>
</protein>
<dbReference type="InterPro" id="IPR011990">
    <property type="entry name" value="TPR-like_helical_dom_sf"/>
</dbReference>
<reference evidence="1" key="1">
    <citation type="journal article" date="2015" name="Nature">
        <title>Complex archaea that bridge the gap between prokaryotes and eukaryotes.</title>
        <authorList>
            <person name="Spang A."/>
            <person name="Saw J.H."/>
            <person name="Jorgensen S.L."/>
            <person name="Zaremba-Niedzwiedzka K."/>
            <person name="Martijn J."/>
            <person name="Lind A.E."/>
            <person name="van Eijk R."/>
            <person name="Schleper C."/>
            <person name="Guy L."/>
            <person name="Ettema T.J."/>
        </authorList>
    </citation>
    <scope>NUCLEOTIDE SEQUENCE</scope>
</reference>